<gene>
    <name evidence="1" type="ORF">IWQ57_006131</name>
</gene>
<dbReference type="EMBL" id="JANBUJ010003311">
    <property type="protein sequence ID" value="KAJ2761115.1"/>
    <property type="molecule type" value="Genomic_DNA"/>
</dbReference>
<name>A0ACC1JKL8_9FUNG</name>
<dbReference type="Proteomes" id="UP001140234">
    <property type="component" value="Unassembled WGS sequence"/>
</dbReference>
<reference evidence="1" key="1">
    <citation type="submission" date="2022-07" db="EMBL/GenBank/DDBJ databases">
        <title>Phylogenomic reconstructions and comparative analyses of Kickxellomycotina fungi.</title>
        <authorList>
            <person name="Reynolds N.K."/>
            <person name="Stajich J.E."/>
            <person name="Barry K."/>
            <person name="Grigoriev I.V."/>
            <person name="Crous P."/>
            <person name="Smith M.E."/>
        </authorList>
    </citation>
    <scope>NUCLEOTIDE SEQUENCE</scope>
    <source>
        <strain evidence="1">CBS 109366</strain>
    </source>
</reference>
<feature type="non-terminal residue" evidence="1">
    <location>
        <position position="1"/>
    </location>
</feature>
<keyword evidence="2" id="KW-1185">Reference proteome</keyword>
<protein>
    <submittedName>
        <fullName evidence="1">Uncharacterized protein</fullName>
    </submittedName>
</protein>
<accession>A0ACC1JKL8</accession>
<comment type="caution">
    <text evidence="1">The sequence shown here is derived from an EMBL/GenBank/DDBJ whole genome shotgun (WGS) entry which is preliminary data.</text>
</comment>
<organism evidence="1 2">
    <name type="scientific">Coemansia nantahalensis</name>
    <dbReference type="NCBI Taxonomy" id="2789366"/>
    <lineage>
        <taxon>Eukaryota</taxon>
        <taxon>Fungi</taxon>
        <taxon>Fungi incertae sedis</taxon>
        <taxon>Zoopagomycota</taxon>
        <taxon>Kickxellomycotina</taxon>
        <taxon>Kickxellomycetes</taxon>
        <taxon>Kickxellales</taxon>
        <taxon>Kickxellaceae</taxon>
        <taxon>Coemansia</taxon>
    </lineage>
</organism>
<proteinExistence type="predicted"/>
<evidence type="ECO:0000313" key="1">
    <source>
        <dbReference type="EMBL" id="KAJ2761115.1"/>
    </source>
</evidence>
<sequence>WLLRALYVTLRVSQPESAAAADSALTLDAIAPLFTLLLDESPACRALAVDCIAEALHHIRPQAHRTETVQAMYAKLAAVLRDTHDCPPQHQPAGYAGAASVLCALLGVLEASGVAHTLALVRDAAPKHASGLWVTLLATVWAEAAAQRGSSGLASLAASAAADARREGLWEEAIADAAQLRTAGTSSDQAAAGDRPAAGVAAASGLAERLGCAPVAALLGTDAAPVLSAADAAAVDRVLCDAGGTRADSPCPPTAADQAKDIRARVSVDWEMQIRHDAVAAPHVSVDQLRATLWSGLALHAGDRSPPAAASLRAGHAQDALDAVAGRSAGRDGDRRWAPDAPPQPVPDEVRRLLDSIGGDVASGLERAGPIA</sequence>
<evidence type="ECO:0000313" key="2">
    <source>
        <dbReference type="Proteomes" id="UP001140234"/>
    </source>
</evidence>